<evidence type="ECO:0000256" key="5">
    <source>
        <dbReference type="ARBA" id="ARBA00022694"/>
    </source>
</evidence>
<dbReference type="Proteomes" id="UP000219439">
    <property type="component" value="Unassembled WGS sequence"/>
</dbReference>
<dbReference type="FunFam" id="3.30.230.70:FF:000003">
    <property type="entry name" value="Ribonuclease PH"/>
    <property type="match status" value="1"/>
</dbReference>
<dbReference type="PROSITE" id="PS01277">
    <property type="entry name" value="RIBONUCLEASE_PH"/>
    <property type="match status" value="1"/>
</dbReference>
<name>A0A285PIJ0_9HYPH</name>
<evidence type="ECO:0000259" key="9">
    <source>
        <dbReference type="Pfam" id="PF01138"/>
    </source>
</evidence>
<dbReference type="SUPFAM" id="SSF55666">
    <property type="entry name" value="Ribonuclease PH domain 2-like"/>
    <property type="match status" value="1"/>
</dbReference>
<evidence type="ECO:0000259" key="10">
    <source>
        <dbReference type="Pfam" id="PF03725"/>
    </source>
</evidence>
<evidence type="ECO:0000313" key="11">
    <source>
        <dbReference type="EMBL" id="SNZ19946.1"/>
    </source>
</evidence>
<accession>A0A285PIJ0</accession>
<dbReference type="EC" id="2.7.7.56" evidence="8"/>
<dbReference type="GO" id="GO:0031125">
    <property type="term" value="P:rRNA 3'-end processing"/>
    <property type="evidence" value="ECO:0007669"/>
    <property type="project" value="UniProtKB-ARBA"/>
</dbReference>
<comment type="function">
    <text evidence="8">Phosphorolytic 3'-5' exoribonuclease that plays an important role in tRNA 3'-end maturation. Removes nucleotide residues following the 3'-CCA terminus of tRNAs; can also add nucleotides to the ends of RNA molecules by using nucleoside diphosphates as substrates, but this may not be physiologically important. Probably plays a role in initiation of 16S rRNA degradation (leading to ribosome degradation) during starvation.</text>
</comment>
<evidence type="ECO:0000256" key="3">
    <source>
        <dbReference type="ARBA" id="ARBA00022555"/>
    </source>
</evidence>
<feature type="binding site" evidence="8">
    <location>
        <position position="86"/>
    </location>
    <ligand>
        <name>phosphate</name>
        <dbReference type="ChEBI" id="CHEBI:43474"/>
        <note>substrate</note>
    </ligand>
</feature>
<dbReference type="HAMAP" id="MF_00564">
    <property type="entry name" value="RNase_PH"/>
    <property type="match status" value="1"/>
</dbReference>
<dbReference type="InterPro" id="IPR050080">
    <property type="entry name" value="RNase_PH"/>
</dbReference>
<dbReference type="GO" id="GO:0008033">
    <property type="term" value="P:tRNA processing"/>
    <property type="evidence" value="ECO:0007669"/>
    <property type="project" value="UniProtKB-UniRule"/>
</dbReference>
<keyword evidence="4 8" id="KW-0808">Transferase</keyword>
<dbReference type="InterPro" id="IPR015847">
    <property type="entry name" value="ExoRNase_PH_dom2"/>
</dbReference>
<keyword evidence="2 8" id="KW-0698">rRNA processing</keyword>
<dbReference type="SUPFAM" id="SSF54211">
    <property type="entry name" value="Ribosomal protein S5 domain 2-like"/>
    <property type="match status" value="1"/>
</dbReference>
<dbReference type="InterPro" id="IPR027408">
    <property type="entry name" value="PNPase/RNase_PH_dom_sf"/>
</dbReference>
<reference evidence="11 12" key="1">
    <citation type="submission" date="2017-09" db="EMBL/GenBank/DDBJ databases">
        <authorList>
            <person name="Ehlers B."/>
            <person name="Leendertz F.H."/>
        </authorList>
    </citation>
    <scope>NUCLEOTIDE SEQUENCE [LARGE SCALE GENOMIC DNA]</scope>
    <source>
        <strain evidence="11 12">DSM 18289</strain>
    </source>
</reference>
<evidence type="ECO:0000256" key="4">
    <source>
        <dbReference type="ARBA" id="ARBA00022679"/>
    </source>
</evidence>
<comment type="similarity">
    <text evidence="1 8">Belongs to the RNase PH family.</text>
</comment>
<protein>
    <recommendedName>
        <fullName evidence="8">Ribonuclease PH</fullName>
        <shortName evidence="8">RNase PH</shortName>
        <ecNumber evidence="8">2.7.7.56</ecNumber>
    </recommendedName>
    <alternativeName>
        <fullName evidence="8">tRNA nucleotidyltransferase</fullName>
    </alternativeName>
</protein>
<feature type="domain" description="Exoribonuclease phosphorolytic" evidence="10">
    <location>
        <begin position="161"/>
        <end position="226"/>
    </location>
</feature>
<dbReference type="InterPro" id="IPR001247">
    <property type="entry name" value="ExoRNase_PH_dom1"/>
</dbReference>
<keyword evidence="3 8" id="KW-0820">tRNA-binding</keyword>
<dbReference type="PANTHER" id="PTHR11953">
    <property type="entry name" value="EXOSOME COMPLEX COMPONENT"/>
    <property type="match status" value="1"/>
</dbReference>
<dbReference type="InterPro" id="IPR036345">
    <property type="entry name" value="ExoRNase_PH_dom2_sf"/>
</dbReference>
<dbReference type="GO" id="GO:0000175">
    <property type="term" value="F:3'-5'-RNA exonuclease activity"/>
    <property type="evidence" value="ECO:0007669"/>
    <property type="project" value="UniProtKB-UniRule"/>
</dbReference>
<dbReference type="CDD" id="cd11362">
    <property type="entry name" value="RNase_PH_bact"/>
    <property type="match status" value="1"/>
</dbReference>
<sequence>MRPSKRNPDEKRQVSLERNVSKHAEGSCIIKCGDTHVLCTASLEERIPPWLRGQGRGWVTAEYGMLPRATGDRMRREAQAGKQSGRTQEIQRLIGRSLRAVVDLEALGERQITVDCDVIQADGGTRTASITGAWIALRDCIEWMRARGMIAADAVVLKDQLAAISCGIYQGTPVLDLDYLEDSDAETDANFVMTGKGGIVEVQGTAEGEPFSHDELMQMLELAKKGIGELVELQEANKD</sequence>
<dbReference type="OrthoDB" id="9802265at2"/>
<dbReference type="Pfam" id="PF01138">
    <property type="entry name" value="RNase_PH"/>
    <property type="match status" value="1"/>
</dbReference>
<feature type="domain" description="Exoribonuclease phosphorolytic" evidence="9">
    <location>
        <begin position="11"/>
        <end position="140"/>
    </location>
</feature>
<dbReference type="RefSeq" id="WP_097154306.1">
    <property type="nucleotide sequence ID" value="NZ_OBEL01000003.1"/>
</dbReference>
<evidence type="ECO:0000256" key="6">
    <source>
        <dbReference type="ARBA" id="ARBA00022695"/>
    </source>
</evidence>
<dbReference type="GO" id="GO:0000049">
    <property type="term" value="F:tRNA binding"/>
    <property type="evidence" value="ECO:0007669"/>
    <property type="project" value="UniProtKB-UniRule"/>
</dbReference>
<evidence type="ECO:0000313" key="12">
    <source>
        <dbReference type="Proteomes" id="UP000219439"/>
    </source>
</evidence>
<evidence type="ECO:0000256" key="1">
    <source>
        <dbReference type="ARBA" id="ARBA00006678"/>
    </source>
</evidence>
<keyword evidence="12" id="KW-1185">Reference proteome</keyword>
<dbReference type="NCBIfam" id="TIGR01966">
    <property type="entry name" value="RNasePH"/>
    <property type="match status" value="1"/>
</dbReference>
<dbReference type="Pfam" id="PF03725">
    <property type="entry name" value="RNase_PH_C"/>
    <property type="match status" value="1"/>
</dbReference>
<proteinExistence type="inferred from homology"/>
<dbReference type="GO" id="GO:0009022">
    <property type="term" value="F:tRNA nucleotidyltransferase activity"/>
    <property type="evidence" value="ECO:0007669"/>
    <property type="project" value="UniProtKB-UniRule"/>
</dbReference>
<organism evidence="11 12">
    <name type="scientific">Cohaesibacter gelatinilyticus</name>
    <dbReference type="NCBI Taxonomy" id="372072"/>
    <lineage>
        <taxon>Bacteria</taxon>
        <taxon>Pseudomonadati</taxon>
        <taxon>Pseudomonadota</taxon>
        <taxon>Alphaproteobacteria</taxon>
        <taxon>Hyphomicrobiales</taxon>
        <taxon>Cohaesibacteraceae</taxon>
    </lineage>
</organism>
<keyword evidence="5 8" id="KW-0819">tRNA processing</keyword>
<dbReference type="InterPro" id="IPR020568">
    <property type="entry name" value="Ribosomal_Su5_D2-typ_SF"/>
</dbReference>
<keyword evidence="7" id="KW-0694">RNA-binding</keyword>
<dbReference type="PANTHER" id="PTHR11953:SF0">
    <property type="entry name" value="EXOSOME COMPLEX COMPONENT RRP41"/>
    <property type="match status" value="1"/>
</dbReference>
<evidence type="ECO:0000256" key="8">
    <source>
        <dbReference type="HAMAP-Rule" id="MF_00564"/>
    </source>
</evidence>
<evidence type="ECO:0000256" key="7">
    <source>
        <dbReference type="ARBA" id="ARBA00022884"/>
    </source>
</evidence>
<feature type="binding site" evidence="8">
    <location>
        <begin position="124"/>
        <end position="126"/>
    </location>
    <ligand>
        <name>phosphate</name>
        <dbReference type="ChEBI" id="CHEBI:43474"/>
        <note>substrate</note>
    </ligand>
</feature>
<dbReference type="EMBL" id="OBEL01000003">
    <property type="protein sequence ID" value="SNZ19946.1"/>
    <property type="molecule type" value="Genomic_DNA"/>
</dbReference>
<dbReference type="Gene3D" id="3.30.230.70">
    <property type="entry name" value="GHMP Kinase, N-terminal domain"/>
    <property type="match status" value="1"/>
</dbReference>
<comment type="subunit">
    <text evidence="8">Homohexameric ring arranged as a trimer of dimers.</text>
</comment>
<dbReference type="InterPro" id="IPR018336">
    <property type="entry name" value="RNase_PH_CS"/>
</dbReference>
<gene>
    <name evidence="8" type="primary">rph</name>
    <name evidence="11" type="ORF">SAMN06265368_3042</name>
</gene>
<evidence type="ECO:0000256" key="2">
    <source>
        <dbReference type="ARBA" id="ARBA00022552"/>
    </source>
</evidence>
<dbReference type="GO" id="GO:0016075">
    <property type="term" value="P:rRNA catabolic process"/>
    <property type="evidence" value="ECO:0007669"/>
    <property type="project" value="UniProtKB-UniRule"/>
</dbReference>
<dbReference type="InterPro" id="IPR002381">
    <property type="entry name" value="RNase_PH_bac-type"/>
</dbReference>
<dbReference type="AlphaFoldDB" id="A0A285PIJ0"/>
<comment type="catalytic activity">
    <reaction evidence="8">
        <text>tRNA(n+1) + phosphate = tRNA(n) + a ribonucleoside 5'-diphosphate</text>
        <dbReference type="Rhea" id="RHEA:10628"/>
        <dbReference type="Rhea" id="RHEA-COMP:17343"/>
        <dbReference type="Rhea" id="RHEA-COMP:17344"/>
        <dbReference type="ChEBI" id="CHEBI:43474"/>
        <dbReference type="ChEBI" id="CHEBI:57930"/>
        <dbReference type="ChEBI" id="CHEBI:173114"/>
        <dbReference type="EC" id="2.7.7.56"/>
    </reaction>
</comment>
<keyword evidence="6 8" id="KW-0548">Nucleotidyltransferase</keyword>